<dbReference type="EMBL" id="FMHW01000002">
    <property type="protein sequence ID" value="SCL32940.1"/>
    <property type="molecule type" value="Genomic_DNA"/>
</dbReference>
<accession>A0A1C6STV3</accession>
<evidence type="ECO:0000313" key="3">
    <source>
        <dbReference type="Proteomes" id="UP000198959"/>
    </source>
</evidence>
<dbReference type="Proteomes" id="UP000198959">
    <property type="component" value="Unassembled WGS sequence"/>
</dbReference>
<keyword evidence="3" id="KW-1185">Reference proteome</keyword>
<gene>
    <name evidence="2" type="ORF">GA0074692_3450</name>
</gene>
<evidence type="ECO:0000256" key="1">
    <source>
        <dbReference type="SAM" id="MobiDB-lite"/>
    </source>
</evidence>
<evidence type="ECO:0000313" key="2">
    <source>
        <dbReference type="EMBL" id="SCL32940.1"/>
    </source>
</evidence>
<dbReference type="STRING" id="145854.GA0074692_3450"/>
<feature type="region of interest" description="Disordered" evidence="1">
    <location>
        <begin position="114"/>
        <end position="135"/>
    </location>
</feature>
<dbReference type="RefSeq" id="WP_141725316.1">
    <property type="nucleotide sequence ID" value="NZ_FMHW01000002.1"/>
</dbReference>
<sequence>MALDATTEENAMIPASGRYIATYTDTDGVSPPDRQVEAFDDEGRALVLADTGRLEPAASLPGFAAIHRRPAIVAVLPPGGWTVQDDDDPEGTRPIAGWLVDENGETLPLLVDEENGYAHPPDGPVRLRQPVEEGA</sequence>
<reference evidence="3" key="1">
    <citation type="submission" date="2016-06" db="EMBL/GenBank/DDBJ databases">
        <authorList>
            <person name="Varghese N."/>
            <person name="Submissions Spin"/>
        </authorList>
    </citation>
    <scope>NUCLEOTIDE SEQUENCE [LARGE SCALE GENOMIC DNA]</scope>
    <source>
        <strain evidence="3">DSM 43817</strain>
    </source>
</reference>
<protein>
    <submittedName>
        <fullName evidence="2">Uncharacterized protein</fullName>
    </submittedName>
</protein>
<organism evidence="2 3">
    <name type="scientific">Micromonospora pallida</name>
    <dbReference type="NCBI Taxonomy" id="145854"/>
    <lineage>
        <taxon>Bacteria</taxon>
        <taxon>Bacillati</taxon>
        <taxon>Actinomycetota</taxon>
        <taxon>Actinomycetes</taxon>
        <taxon>Micromonosporales</taxon>
        <taxon>Micromonosporaceae</taxon>
        <taxon>Micromonospora</taxon>
    </lineage>
</organism>
<dbReference type="OrthoDB" id="4557579at2"/>
<proteinExistence type="predicted"/>
<dbReference type="AlphaFoldDB" id="A0A1C6STV3"/>
<name>A0A1C6STV3_9ACTN</name>